<feature type="transmembrane region" description="Helical" evidence="1">
    <location>
        <begin position="21"/>
        <end position="39"/>
    </location>
</feature>
<keyword evidence="1" id="KW-1133">Transmembrane helix</keyword>
<evidence type="ECO:0000313" key="2">
    <source>
        <dbReference type="EMBL" id="GBO26052.1"/>
    </source>
</evidence>
<keyword evidence="1" id="KW-0472">Membrane</keyword>
<evidence type="ECO:0000313" key="3">
    <source>
        <dbReference type="Proteomes" id="UP000499080"/>
    </source>
</evidence>
<keyword evidence="1" id="KW-0812">Transmembrane</keyword>
<organism evidence="2 3">
    <name type="scientific">Araneus ventricosus</name>
    <name type="common">Orbweaver spider</name>
    <name type="synonym">Epeira ventricosa</name>
    <dbReference type="NCBI Taxonomy" id="182803"/>
    <lineage>
        <taxon>Eukaryota</taxon>
        <taxon>Metazoa</taxon>
        <taxon>Ecdysozoa</taxon>
        <taxon>Arthropoda</taxon>
        <taxon>Chelicerata</taxon>
        <taxon>Arachnida</taxon>
        <taxon>Araneae</taxon>
        <taxon>Araneomorphae</taxon>
        <taxon>Entelegynae</taxon>
        <taxon>Araneoidea</taxon>
        <taxon>Araneidae</taxon>
        <taxon>Araneus</taxon>
    </lineage>
</organism>
<evidence type="ECO:0000256" key="1">
    <source>
        <dbReference type="SAM" id="Phobius"/>
    </source>
</evidence>
<dbReference type="EMBL" id="BGPR01049067">
    <property type="protein sequence ID" value="GBO26052.1"/>
    <property type="molecule type" value="Genomic_DNA"/>
</dbReference>
<protein>
    <submittedName>
        <fullName evidence="2">Uncharacterized protein</fullName>
    </submittedName>
</protein>
<dbReference type="AlphaFoldDB" id="A0A4Y2VN79"/>
<accession>A0A4Y2VN79</accession>
<proteinExistence type="predicted"/>
<name>A0A4Y2VN79_ARAVE</name>
<reference evidence="2 3" key="1">
    <citation type="journal article" date="2019" name="Sci. Rep.">
        <title>Orb-weaving spider Araneus ventricosus genome elucidates the spidroin gene catalogue.</title>
        <authorList>
            <person name="Kono N."/>
            <person name="Nakamura H."/>
            <person name="Ohtoshi R."/>
            <person name="Moran D.A.P."/>
            <person name="Shinohara A."/>
            <person name="Yoshida Y."/>
            <person name="Fujiwara M."/>
            <person name="Mori M."/>
            <person name="Tomita M."/>
            <person name="Arakawa K."/>
        </authorList>
    </citation>
    <scope>NUCLEOTIDE SEQUENCE [LARGE SCALE GENOMIC DNA]</scope>
</reference>
<sequence>MSRNAVSPSSVAQGRRERGGICCYIPFFLLLLILLKLDIHEASAPIHLDRFAKYGSNFQLIHIVGSFTKAPKRTIGCCDPCLLLFPPSKQDPPSPRVVFAFVREACPSSGFGTRRSK</sequence>
<comment type="caution">
    <text evidence="2">The sequence shown here is derived from an EMBL/GenBank/DDBJ whole genome shotgun (WGS) entry which is preliminary data.</text>
</comment>
<gene>
    <name evidence="2" type="ORF">AVEN_69278_1</name>
</gene>
<keyword evidence="3" id="KW-1185">Reference proteome</keyword>
<dbReference type="Proteomes" id="UP000499080">
    <property type="component" value="Unassembled WGS sequence"/>
</dbReference>